<dbReference type="Proteomes" id="UP000828390">
    <property type="component" value="Unassembled WGS sequence"/>
</dbReference>
<evidence type="ECO:0000313" key="1">
    <source>
        <dbReference type="EMBL" id="KAH3720407.1"/>
    </source>
</evidence>
<gene>
    <name evidence="1" type="ORF">DPMN_063306</name>
</gene>
<keyword evidence="2" id="KW-1185">Reference proteome</keyword>
<sequence length="170" mass="19281">MKIGQKCDLDIWTKSPAPGGNLVKDIIGINLLINFHEDRTRNVSSRFHEDRTINVASRVLTRKMHHPGGHVFQPTGPIFKLVKDIIGVTLLYYSHVKKKCPIFKLVKDIFGTNILTEKNALPPGCNVCQQTRTIFEFIQDSLTKFHEDHTTNVASRKYAPPHGGYVFQLT</sequence>
<proteinExistence type="predicted"/>
<reference evidence="1" key="2">
    <citation type="submission" date="2020-11" db="EMBL/GenBank/DDBJ databases">
        <authorList>
            <person name="McCartney M.A."/>
            <person name="Auch B."/>
            <person name="Kono T."/>
            <person name="Mallez S."/>
            <person name="Becker A."/>
            <person name="Gohl D.M."/>
            <person name="Silverstein K.A.T."/>
            <person name="Koren S."/>
            <person name="Bechman K.B."/>
            <person name="Herman A."/>
            <person name="Abrahante J.E."/>
            <person name="Garbe J."/>
        </authorList>
    </citation>
    <scope>NUCLEOTIDE SEQUENCE</scope>
    <source>
        <strain evidence="1">Duluth1</strain>
        <tissue evidence="1">Whole animal</tissue>
    </source>
</reference>
<evidence type="ECO:0000313" key="2">
    <source>
        <dbReference type="Proteomes" id="UP000828390"/>
    </source>
</evidence>
<comment type="caution">
    <text evidence="1">The sequence shown here is derived from an EMBL/GenBank/DDBJ whole genome shotgun (WGS) entry which is preliminary data.</text>
</comment>
<protein>
    <submittedName>
        <fullName evidence="1">Uncharacterized protein</fullName>
    </submittedName>
</protein>
<dbReference type="EMBL" id="JAIWYP010000013">
    <property type="protein sequence ID" value="KAH3720407.1"/>
    <property type="molecule type" value="Genomic_DNA"/>
</dbReference>
<dbReference type="AlphaFoldDB" id="A0A9D4HIZ0"/>
<accession>A0A9D4HIZ0</accession>
<name>A0A9D4HIZ0_DREPO</name>
<reference evidence="1" key="1">
    <citation type="journal article" date="2019" name="bioRxiv">
        <title>The Genome of the Zebra Mussel, Dreissena polymorpha: A Resource for Invasive Species Research.</title>
        <authorList>
            <person name="McCartney M.A."/>
            <person name="Auch B."/>
            <person name="Kono T."/>
            <person name="Mallez S."/>
            <person name="Zhang Y."/>
            <person name="Obille A."/>
            <person name="Becker A."/>
            <person name="Abrahante J.E."/>
            <person name="Garbe J."/>
            <person name="Badalamenti J.P."/>
            <person name="Herman A."/>
            <person name="Mangelson H."/>
            <person name="Liachko I."/>
            <person name="Sullivan S."/>
            <person name="Sone E.D."/>
            <person name="Koren S."/>
            <person name="Silverstein K.A.T."/>
            <person name="Beckman K.B."/>
            <person name="Gohl D.M."/>
        </authorList>
    </citation>
    <scope>NUCLEOTIDE SEQUENCE</scope>
    <source>
        <strain evidence="1">Duluth1</strain>
        <tissue evidence="1">Whole animal</tissue>
    </source>
</reference>
<organism evidence="1 2">
    <name type="scientific">Dreissena polymorpha</name>
    <name type="common">Zebra mussel</name>
    <name type="synonym">Mytilus polymorpha</name>
    <dbReference type="NCBI Taxonomy" id="45954"/>
    <lineage>
        <taxon>Eukaryota</taxon>
        <taxon>Metazoa</taxon>
        <taxon>Spiralia</taxon>
        <taxon>Lophotrochozoa</taxon>
        <taxon>Mollusca</taxon>
        <taxon>Bivalvia</taxon>
        <taxon>Autobranchia</taxon>
        <taxon>Heteroconchia</taxon>
        <taxon>Euheterodonta</taxon>
        <taxon>Imparidentia</taxon>
        <taxon>Neoheterodontei</taxon>
        <taxon>Myida</taxon>
        <taxon>Dreissenoidea</taxon>
        <taxon>Dreissenidae</taxon>
        <taxon>Dreissena</taxon>
    </lineage>
</organism>